<evidence type="ECO:0000256" key="1">
    <source>
        <dbReference type="ARBA" id="ARBA00004447"/>
    </source>
</evidence>
<keyword evidence="4 9" id="KW-0812">Transmembrane</keyword>
<dbReference type="Gene3D" id="3.90.550.10">
    <property type="entry name" value="Spore Coat Polysaccharide Biosynthesis Protein SpsA, Chain A"/>
    <property type="match status" value="1"/>
</dbReference>
<evidence type="ECO:0000256" key="6">
    <source>
        <dbReference type="ARBA" id="ARBA00022989"/>
    </source>
</evidence>
<reference evidence="10 11" key="1">
    <citation type="journal article" date="2023" name="BMC Biol.">
        <title>The compact genome of the sponge Oopsacas minuta (Hexactinellida) is lacking key metazoan core genes.</title>
        <authorList>
            <person name="Santini S."/>
            <person name="Schenkelaars Q."/>
            <person name="Jourda C."/>
            <person name="Duchesne M."/>
            <person name="Belahbib H."/>
            <person name="Rocher C."/>
            <person name="Selva M."/>
            <person name="Riesgo A."/>
            <person name="Vervoort M."/>
            <person name="Leys S.P."/>
            <person name="Kodjabachian L."/>
            <person name="Le Bivic A."/>
            <person name="Borchiellini C."/>
            <person name="Claverie J.M."/>
            <person name="Renard E."/>
        </authorList>
    </citation>
    <scope>NUCLEOTIDE SEQUENCE [LARGE SCALE GENOMIC DNA]</scope>
    <source>
        <strain evidence="10">SPO-2</strain>
    </source>
</reference>
<dbReference type="Pfam" id="PF05679">
    <property type="entry name" value="CHGN"/>
    <property type="match status" value="1"/>
</dbReference>
<sequence>MNQQRIVIRCVVLFVAFICCVLLLTDKSRLSERMKQILNIDQIESIQRQLERFDSSFPTTTKATQYVSPDEVEISAEPYTLPYMRGWLNFSHKITQIKSRNNVENIPYANPVTTRKSQGYLEVYIWWESCYTSVNAFKAGLGFPFAPHVKLYTQSLFIRRGRGFYAERIFGYLQPINRGLFRFSLTTLDSVEVWLSKDSNPQHSLLIISTASKENTGTLSQESAYIMLGLESCYLEILHLVASQDDMFALQWKPPNHSNYTLIPSKLFKVLSTQTHLKLPSTLPMHLTHTIGEKHENRQASQLHRIPWKIYKDSFSACQDMDVFATSHILSQYYGVFELVYTKIYPDDSSQMYNVMEHKHKSLSITGNEYLPQGTIENIISLFSSQTYLAFSAVNLVISSVNSVEEKLIKGSKTRYLIDLTLKDTKTLEKYRFVDYLFMEGRILPKLCIIPNYHISPLTPFIYFIIIVKNLAQPLLAFILELEKLSYGTGDDKYGLIVVDFMSTDKNVSLMLSTSHLRDYKYISMSGPFIKVQGQNAALQSVNDNDVILFLCDLHLHLPSTILDEVRTHTIKGISAYAPVLFRLQCGHSLVNPLGFWEIWGSGLFALFRSDWLILGGMDTDKYSKSWGGEDSDLLDRTLSLGYEVERKALPGLAHFYHTHFGLWDE</sequence>
<dbReference type="GO" id="GO:0032580">
    <property type="term" value="C:Golgi cisterna membrane"/>
    <property type="evidence" value="ECO:0007669"/>
    <property type="project" value="UniProtKB-SubCell"/>
</dbReference>
<feature type="transmembrane region" description="Helical" evidence="9">
    <location>
        <begin position="6"/>
        <end position="25"/>
    </location>
</feature>
<keyword evidence="3 9" id="KW-0808">Transferase</keyword>
<evidence type="ECO:0000256" key="5">
    <source>
        <dbReference type="ARBA" id="ARBA00022968"/>
    </source>
</evidence>
<comment type="subcellular location">
    <subcellularLocation>
        <location evidence="1 9">Golgi apparatus</location>
        <location evidence="1 9">Golgi stack membrane</location>
        <topology evidence="1 9">Single-pass type II membrane protein</topology>
    </subcellularLocation>
</comment>
<dbReference type="PANTHER" id="PTHR12369:SF5">
    <property type="entry name" value="HEXOSYLTRANSFERASE"/>
    <property type="match status" value="1"/>
</dbReference>
<keyword evidence="7 9" id="KW-0333">Golgi apparatus</keyword>
<keyword evidence="5 9" id="KW-0735">Signal-anchor</keyword>
<dbReference type="GO" id="GO:0008376">
    <property type="term" value="F:acetylgalactosaminyltransferase activity"/>
    <property type="evidence" value="ECO:0007669"/>
    <property type="project" value="InterPro"/>
</dbReference>
<dbReference type="PANTHER" id="PTHR12369">
    <property type="entry name" value="CHONDROITIN SYNTHASE"/>
    <property type="match status" value="1"/>
</dbReference>
<dbReference type="EMBL" id="JAKMXF010000011">
    <property type="protein sequence ID" value="KAI6661549.1"/>
    <property type="molecule type" value="Genomic_DNA"/>
</dbReference>
<comment type="similarity">
    <text evidence="2 9">Belongs to the chondroitin N-acetylgalactosaminyltransferase family.</text>
</comment>
<dbReference type="InterPro" id="IPR051227">
    <property type="entry name" value="CS_glycosyltransferase"/>
</dbReference>
<keyword evidence="6 9" id="KW-1133">Transmembrane helix</keyword>
<evidence type="ECO:0000256" key="7">
    <source>
        <dbReference type="ARBA" id="ARBA00023034"/>
    </source>
</evidence>
<proteinExistence type="inferred from homology"/>
<gene>
    <name evidence="10" type="ORF">LOD99_13422</name>
</gene>
<evidence type="ECO:0000256" key="2">
    <source>
        <dbReference type="ARBA" id="ARBA00009239"/>
    </source>
</evidence>
<evidence type="ECO:0000313" key="10">
    <source>
        <dbReference type="EMBL" id="KAI6661549.1"/>
    </source>
</evidence>
<dbReference type="EC" id="2.4.1.-" evidence="9"/>
<dbReference type="Proteomes" id="UP001165289">
    <property type="component" value="Unassembled WGS sequence"/>
</dbReference>
<name>A0AAV7KPX5_9METZ</name>
<dbReference type="InterPro" id="IPR008428">
    <property type="entry name" value="Chond_GalNAc"/>
</dbReference>
<accession>A0AAV7KPX5</accession>
<evidence type="ECO:0000256" key="9">
    <source>
        <dbReference type="RuleBase" id="RU364016"/>
    </source>
</evidence>
<dbReference type="InterPro" id="IPR029044">
    <property type="entry name" value="Nucleotide-diphossugar_trans"/>
</dbReference>
<evidence type="ECO:0000256" key="4">
    <source>
        <dbReference type="ARBA" id="ARBA00022692"/>
    </source>
</evidence>
<keyword evidence="8 9" id="KW-0472">Membrane</keyword>
<dbReference type="AlphaFoldDB" id="A0AAV7KPX5"/>
<keyword evidence="11" id="KW-1185">Reference proteome</keyword>
<organism evidence="10 11">
    <name type="scientific">Oopsacas minuta</name>
    <dbReference type="NCBI Taxonomy" id="111878"/>
    <lineage>
        <taxon>Eukaryota</taxon>
        <taxon>Metazoa</taxon>
        <taxon>Porifera</taxon>
        <taxon>Hexactinellida</taxon>
        <taxon>Hexasterophora</taxon>
        <taxon>Lyssacinosida</taxon>
        <taxon>Leucopsacidae</taxon>
        <taxon>Oopsacas</taxon>
    </lineage>
</organism>
<protein>
    <recommendedName>
        <fullName evidence="9">Hexosyltransferase</fullName>
        <ecNumber evidence="9">2.4.1.-</ecNumber>
    </recommendedName>
</protein>
<evidence type="ECO:0000256" key="8">
    <source>
        <dbReference type="ARBA" id="ARBA00023136"/>
    </source>
</evidence>
<dbReference type="SUPFAM" id="SSF53448">
    <property type="entry name" value="Nucleotide-diphospho-sugar transferases"/>
    <property type="match status" value="1"/>
</dbReference>
<evidence type="ECO:0000256" key="3">
    <source>
        <dbReference type="ARBA" id="ARBA00022679"/>
    </source>
</evidence>
<comment type="caution">
    <text evidence="10">The sequence shown here is derived from an EMBL/GenBank/DDBJ whole genome shotgun (WGS) entry which is preliminary data.</text>
</comment>
<evidence type="ECO:0000313" key="11">
    <source>
        <dbReference type="Proteomes" id="UP001165289"/>
    </source>
</evidence>